<keyword evidence="3" id="KW-1133">Transmembrane helix</keyword>
<evidence type="ECO:0000256" key="1">
    <source>
        <dbReference type="ARBA" id="ARBA00004167"/>
    </source>
</evidence>
<sequence>MRRSEQRGGPSSSSIGGHVYSSVSFVVRARSMISLRRNNQVVSMENAQELELRELELFQAHVAERLSSLATDGEGKDDREHHGPLVTLSFLQKLLDAFICIEEEFKALLLQLLFRDPVLLSRPPVNGLVDSFLDAAVKSLDICNAVTQALESLGFCQKQAEIAASALAPSGAFGEAQLHRARRALSKLLASLAPSHRYPRGAATTERASSFGRSSRVDGSSSGGSSGNIRQCLSLNVYRNWSAARQIQSMWASLAPPRAAETSALVAAVYTMNAVNVFVMWTLVTAFSGQVPASFPPLLKQLPWAAPMAALQERVTDDGKRDRRGSSAPGILAELQAMVRCGRVLAELDGQCEEQLLANVSVELAATCQAMENNLSPLQRSLREVFHRVVLSRAEILDCLSHGASHDPSTAT</sequence>
<gene>
    <name evidence="7" type="ORF">SI8410_02003257</name>
</gene>
<evidence type="ECO:0000256" key="4">
    <source>
        <dbReference type="ARBA" id="ARBA00023136"/>
    </source>
</evidence>
<keyword evidence="8" id="KW-1185">Reference proteome</keyword>
<name>A0A7I8K4G6_SPIIN</name>
<dbReference type="Pfam" id="PF05633">
    <property type="entry name" value="ROH1-like"/>
    <property type="match status" value="1"/>
</dbReference>
<dbReference type="InterPro" id="IPR008511">
    <property type="entry name" value="ROH1-like"/>
</dbReference>
<evidence type="ECO:0000256" key="6">
    <source>
        <dbReference type="SAM" id="MobiDB-lite"/>
    </source>
</evidence>
<organism evidence="7 8">
    <name type="scientific">Spirodela intermedia</name>
    <name type="common">Intermediate duckweed</name>
    <dbReference type="NCBI Taxonomy" id="51605"/>
    <lineage>
        <taxon>Eukaryota</taxon>
        <taxon>Viridiplantae</taxon>
        <taxon>Streptophyta</taxon>
        <taxon>Embryophyta</taxon>
        <taxon>Tracheophyta</taxon>
        <taxon>Spermatophyta</taxon>
        <taxon>Magnoliopsida</taxon>
        <taxon>Liliopsida</taxon>
        <taxon>Araceae</taxon>
        <taxon>Lemnoideae</taxon>
        <taxon>Spirodela</taxon>
    </lineage>
</organism>
<dbReference type="OrthoDB" id="1878996at2759"/>
<accession>A0A7I8K4G6</accession>
<feature type="compositionally biased region" description="Low complexity" evidence="6">
    <location>
        <begin position="209"/>
        <end position="220"/>
    </location>
</feature>
<dbReference type="AlphaFoldDB" id="A0A7I8K4G6"/>
<keyword evidence="4" id="KW-0472">Membrane</keyword>
<evidence type="ECO:0000256" key="5">
    <source>
        <dbReference type="ARBA" id="ARBA00035114"/>
    </source>
</evidence>
<dbReference type="Proteomes" id="UP000663760">
    <property type="component" value="Chromosome 2"/>
</dbReference>
<comment type="similarity">
    <text evidence="5">Belongs to the ROH1 family.</text>
</comment>
<protein>
    <submittedName>
        <fullName evidence="7">Uncharacterized protein</fullName>
    </submittedName>
</protein>
<feature type="region of interest" description="Disordered" evidence="6">
    <location>
        <begin position="199"/>
        <end position="226"/>
    </location>
</feature>
<evidence type="ECO:0000313" key="8">
    <source>
        <dbReference type="Proteomes" id="UP000663760"/>
    </source>
</evidence>
<evidence type="ECO:0000256" key="3">
    <source>
        <dbReference type="ARBA" id="ARBA00022989"/>
    </source>
</evidence>
<comment type="subcellular location">
    <subcellularLocation>
        <location evidence="1">Membrane</location>
        <topology evidence="1">Single-pass membrane protein</topology>
    </subcellularLocation>
</comment>
<evidence type="ECO:0000313" key="7">
    <source>
        <dbReference type="EMBL" id="CAA7392075.1"/>
    </source>
</evidence>
<proteinExistence type="inferred from homology"/>
<reference evidence="7" key="1">
    <citation type="submission" date="2020-02" db="EMBL/GenBank/DDBJ databases">
        <authorList>
            <person name="Scholz U."/>
            <person name="Mascher M."/>
            <person name="Fiebig A."/>
        </authorList>
    </citation>
    <scope>NUCLEOTIDE SEQUENCE</scope>
</reference>
<evidence type="ECO:0000256" key="2">
    <source>
        <dbReference type="ARBA" id="ARBA00022692"/>
    </source>
</evidence>
<dbReference type="EMBL" id="LR746265">
    <property type="protein sequence ID" value="CAA7392075.1"/>
    <property type="molecule type" value="Genomic_DNA"/>
</dbReference>
<dbReference type="GO" id="GO:0016020">
    <property type="term" value="C:membrane"/>
    <property type="evidence" value="ECO:0007669"/>
    <property type="project" value="UniProtKB-SubCell"/>
</dbReference>
<dbReference type="PANTHER" id="PTHR31509">
    <property type="entry name" value="BPS1-LIKE PROTEIN"/>
    <property type="match status" value="1"/>
</dbReference>
<keyword evidence="2" id="KW-0812">Transmembrane</keyword>